<dbReference type="InterPro" id="IPR037455">
    <property type="entry name" value="LucA/IucC-like"/>
</dbReference>
<dbReference type="InterPro" id="IPR022770">
    <property type="entry name" value="IucA/IucC-like_C"/>
</dbReference>
<accession>A0AAP8PPS6</accession>
<dbReference type="Gene3D" id="1.10.510.40">
    <property type="match status" value="1"/>
</dbReference>
<dbReference type="EMBL" id="PPQW01000021">
    <property type="protein sequence ID" value="PNZ67955.1"/>
    <property type="molecule type" value="Genomic_DNA"/>
</dbReference>
<sequence>MSNQININDFSLELTPEEQAALDYLTQHHSAWADHFKQQILASRDKISQRLITSIHRENLVGSRDHSQIVTHDALPQRIDTEHRNVLTIEFPHSAVTLYAPITGQHAFDRIDVEGPFFISSEQQTERLLHPNQVLNFILKADPELDNAASQQFSEDMDNSIANLALALSYQTLTMKDESAPLWQLIKQAEDSYLRSEQAVVEGHPLHPGAKLRKGMSPDTVIAYSSESAQPIQMQFILVRRDLTRLQGLNEDYNTIVYDLFEGLEEAAEKAVDSSHINDYIVMIVHPWQYDHILLNEYQTELNDGSIVPLSYQLDYFAGLSFRTLMPKYPKRTPHIKLSTNVHITGEIRTLSEQTTYNGPQVTRILNDILANDTLFQHLSASTIDERAGAHFYNDSDSAETQVQRSEQLGTLYRDNIYRLIEDDDIPMIPSSLVARYPFNDEAPIFTILKTFMAQNDFENPTQAITTWFKDYAEALLGLVVPLFVKYGIAMEAHLQNSIMTVKNDGRFNHMYTRDFEGLRIEAPQLNQMGYDTSTFHEKSLILTQSSHTVFNKAFYSTVQNHLGELVLTAAKAFDIDGLEDSIWNTIKDVMVTQLKDIRETMPTQEARLDEIERTMFAEHIDYKCVTTMRLIDEADVYTYIKVNNPLHDSSY</sequence>
<reference evidence="5 6" key="1">
    <citation type="submission" date="2017-08" db="EMBL/GenBank/DDBJ databases">
        <title>Draft genome sequences of 64 type strains of genus Staph aureus.</title>
        <authorList>
            <person name="Cole K."/>
            <person name="Golubchik T."/>
            <person name="Russell J."/>
            <person name="Foster D."/>
            <person name="Llewelyn M."/>
            <person name="Wilson D."/>
            <person name="Crook D."/>
            <person name="Paul J."/>
        </authorList>
    </citation>
    <scope>NUCLEOTIDE SEQUENCE [LARGE SCALE GENOMIC DNA]</scope>
    <source>
        <strain evidence="5 6">NCTC 12101</strain>
    </source>
</reference>
<proteinExistence type="inferred from homology"/>
<feature type="domain" description="Aerobactin siderophore biosynthesis IucA/IucC-like C-terminal" evidence="4">
    <location>
        <begin position="467"/>
        <end position="636"/>
    </location>
</feature>
<gene>
    <name evidence="5" type="ORF">CD158_04100</name>
</gene>
<dbReference type="InterPro" id="IPR007310">
    <property type="entry name" value="Aerobactin_biosyn_IucA/IucC_N"/>
</dbReference>
<dbReference type="AlphaFoldDB" id="A0AAP8PPS6"/>
<feature type="domain" description="Aerobactin siderophore biosynthesis IucA/IucC N-terminal" evidence="3">
    <location>
        <begin position="192"/>
        <end position="434"/>
    </location>
</feature>
<dbReference type="PANTHER" id="PTHR34384">
    <property type="entry name" value="L-2,3-DIAMINOPROPANOATE--CITRATE LIGASE"/>
    <property type="match status" value="1"/>
</dbReference>
<comment type="similarity">
    <text evidence="2">Belongs to the IucA/IucC family.</text>
</comment>
<dbReference type="Pfam" id="PF06276">
    <property type="entry name" value="FhuF"/>
    <property type="match status" value="1"/>
</dbReference>
<dbReference type="Pfam" id="PF04183">
    <property type="entry name" value="IucA_IucC"/>
    <property type="match status" value="1"/>
</dbReference>
<dbReference type="RefSeq" id="WP_059107603.1">
    <property type="nucleotide sequence ID" value="NZ_AP024589.1"/>
</dbReference>
<evidence type="ECO:0000313" key="6">
    <source>
        <dbReference type="Proteomes" id="UP000242470"/>
    </source>
</evidence>
<comment type="pathway">
    <text evidence="1">Siderophore biosynthesis.</text>
</comment>
<dbReference type="GO" id="GO:0016881">
    <property type="term" value="F:acid-amino acid ligase activity"/>
    <property type="evidence" value="ECO:0007669"/>
    <property type="project" value="UniProtKB-ARBA"/>
</dbReference>
<dbReference type="Proteomes" id="UP000242470">
    <property type="component" value="Unassembled WGS sequence"/>
</dbReference>
<dbReference type="GO" id="GO:0019290">
    <property type="term" value="P:siderophore biosynthetic process"/>
    <property type="evidence" value="ECO:0007669"/>
    <property type="project" value="InterPro"/>
</dbReference>
<organism evidence="5 6">
    <name type="scientific">Staphylococcus auricularis</name>
    <dbReference type="NCBI Taxonomy" id="29379"/>
    <lineage>
        <taxon>Bacteria</taxon>
        <taxon>Bacillati</taxon>
        <taxon>Bacillota</taxon>
        <taxon>Bacilli</taxon>
        <taxon>Bacillales</taxon>
        <taxon>Staphylococcaceae</taxon>
        <taxon>Staphylococcus</taxon>
    </lineage>
</organism>
<evidence type="ECO:0000256" key="2">
    <source>
        <dbReference type="ARBA" id="ARBA00007832"/>
    </source>
</evidence>
<comment type="caution">
    <text evidence="5">The sequence shown here is derived from an EMBL/GenBank/DDBJ whole genome shotgun (WGS) entry which is preliminary data.</text>
</comment>
<evidence type="ECO:0000259" key="4">
    <source>
        <dbReference type="Pfam" id="PF06276"/>
    </source>
</evidence>
<evidence type="ECO:0000259" key="3">
    <source>
        <dbReference type="Pfam" id="PF04183"/>
    </source>
</evidence>
<dbReference type="PANTHER" id="PTHR34384:SF6">
    <property type="entry name" value="STAPHYLOFERRIN B SYNTHASE"/>
    <property type="match status" value="1"/>
</dbReference>
<name>A0AAP8PPS6_9STAP</name>
<dbReference type="GeneID" id="64981609"/>
<evidence type="ECO:0000313" key="5">
    <source>
        <dbReference type="EMBL" id="PNZ67955.1"/>
    </source>
</evidence>
<evidence type="ECO:0000256" key="1">
    <source>
        <dbReference type="ARBA" id="ARBA00004924"/>
    </source>
</evidence>
<protein>
    <submittedName>
        <fullName evidence="5">Sialic acid synthase</fullName>
    </submittedName>
</protein>